<gene>
    <name evidence="1" type="ORF">ISF6_0552</name>
</gene>
<protein>
    <submittedName>
        <fullName evidence="1">Uncharacterized protein</fullName>
    </submittedName>
</protein>
<dbReference type="NCBIfam" id="NF045478">
    <property type="entry name" value="XF1762_fam"/>
    <property type="match status" value="1"/>
</dbReference>
<comment type="caution">
    <text evidence="1">The sequence shown here is derived from an EMBL/GenBank/DDBJ whole genome shotgun (WGS) entry which is preliminary data.</text>
</comment>
<evidence type="ECO:0000313" key="2">
    <source>
        <dbReference type="Proteomes" id="UP000037660"/>
    </source>
</evidence>
<dbReference type="InterPro" id="IPR053780">
    <property type="entry name" value="Gp66-like"/>
</dbReference>
<accession>A0A0K8PA40</accession>
<proteinExistence type="predicted"/>
<organism evidence="1 2">
    <name type="scientific">Piscinibacter sakaiensis</name>
    <name type="common">Ideonella sakaiensis</name>
    <dbReference type="NCBI Taxonomy" id="1547922"/>
    <lineage>
        <taxon>Bacteria</taxon>
        <taxon>Pseudomonadati</taxon>
        <taxon>Pseudomonadota</taxon>
        <taxon>Betaproteobacteria</taxon>
        <taxon>Burkholderiales</taxon>
        <taxon>Sphaerotilaceae</taxon>
        <taxon>Piscinibacter</taxon>
    </lineage>
</organism>
<sequence length="269" mass="29039">MDIASISSRLFWLVRNSMSGAAAGLHLPATVFTRFSDAVAARDAIDQTPPLLDHPQGLCRLRDDVIVDGVGPGRVNWIHPSGDVRVELARHPGSAQFYPVAAIRRAVAPRPRFEHEVVPVGLREANLVVERLHRRLGKVQGHKFAVGLRRVADQELDGVAVCARPVARHLDDGLTAEVRRVAVDPAVTNGCTKLLSAIAKAASAMGYRRLVTYTAEGEGGASLYAAGWDPIGRSAGGHWGSAGRPRKAGPEEGRKVVWAKVLRGEERER</sequence>
<dbReference type="Proteomes" id="UP000037660">
    <property type="component" value="Unassembled WGS sequence"/>
</dbReference>
<keyword evidence="2" id="KW-1185">Reference proteome</keyword>
<dbReference type="EMBL" id="BBYR01000125">
    <property type="protein sequence ID" value="GAP39025.1"/>
    <property type="molecule type" value="Genomic_DNA"/>
</dbReference>
<name>A0A0K8PA40_PISS1</name>
<dbReference type="STRING" id="1547922.ISF6_0552"/>
<evidence type="ECO:0000313" key="1">
    <source>
        <dbReference type="EMBL" id="GAP39025.1"/>
    </source>
</evidence>
<reference evidence="2" key="1">
    <citation type="submission" date="2015-07" db="EMBL/GenBank/DDBJ databases">
        <title>Discovery of a poly(ethylene terephthalate assimilation.</title>
        <authorList>
            <person name="Yoshida S."/>
            <person name="Hiraga K."/>
            <person name="Takehana T."/>
            <person name="Taniguchi I."/>
            <person name="Yamaji H."/>
            <person name="Maeda Y."/>
            <person name="Toyohara K."/>
            <person name="Miyamoto K."/>
            <person name="Kimura Y."/>
            <person name="Oda K."/>
        </authorList>
    </citation>
    <scope>NUCLEOTIDE SEQUENCE [LARGE SCALE GENOMIC DNA]</scope>
    <source>
        <strain evidence="2">NBRC 110686 / TISTR 2288 / 201-F6</strain>
    </source>
</reference>
<reference evidence="1 2" key="2">
    <citation type="journal article" date="2016" name="Science">
        <title>A bacterium that degrades and assimilates poly(ethylene terephthalate).</title>
        <authorList>
            <person name="Yoshida S."/>
            <person name="Hiraga K."/>
            <person name="Takehana T."/>
            <person name="Taniguchi I."/>
            <person name="Yamaji H."/>
            <person name="Maeda Y."/>
            <person name="Toyohara K."/>
            <person name="Miyamoto K."/>
            <person name="Kimura Y."/>
            <person name="Oda K."/>
        </authorList>
    </citation>
    <scope>NUCLEOTIDE SEQUENCE [LARGE SCALE GENOMIC DNA]</scope>
    <source>
        <strain evidence="2">NBRC 110686 / TISTR 2288 / 201-F6</strain>
    </source>
</reference>
<dbReference type="AlphaFoldDB" id="A0A0K8PA40"/>